<evidence type="ECO:0000313" key="3">
    <source>
        <dbReference type="EMBL" id="NGO08653.1"/>
    </source>
</evidence>
<gene>
    <name evidence="3" type="ORF">G5C60_13755</name>
</gene>
<dbReference type="Pfam" id="PF05598">
    <property type="entry name" value="DUF772"/>
    <property type="match status" value="1"/>
</dbReference>
<proteinExistence type="predicted"/>
<comment type="caution">
    <text evidence="3">The sequence shown here is derived from an EMBL/GenBank/DDBJ whole genome shotgun (WGS) entry which is preliminary data.</text>
</comment>
<dbReference type="AlphaFoldDB" id="A0A6G4V474"/>
<evidence type="ECO:0000259" key="2">
    <source>
        <dbReference type="Pfam" id="PF05598"/>
    </source>
</evidence>
<dbReference type="Proteomes" id="UP000472335">
    <property type="component" value="Unassembled WGS sequence"/>
</dbReference>
<sequence>MLIRARLDVLFEDEEFVGLYPPDGRPGLSPRQSALVSELQFAENLFDRAAADAVRTRIDWQYALGLELEDPGFDHSVLCEFRARLAEQDGVRRPVVAAGAGAPGGGQPAQGRGRVAYRRHSCADRGSHPQPPRPGRGDAAGGAGGAGRGRPRLAGAADRAGVGQAVRNGTLIRMKVEHLPGDAPRARCGSGPRAPG</sequence>
<accession>A0A6G4V474</accession>
<feature type="domain" description="Transposase InsH N-terminal" evidence="2">
    <location>
        <begin position="8"/>
        <end position="84"/>
    </location>
</feature>
<protein>
    <submittedName>
        <fullName evidence="3">Transposase</fullName>
    </submittedName>
</protein>
<dbReference type="EMBL" id="JAAKZY010000035">
    <property type="protein sequence ID" value="NGO08653.1"/>
    <property type="molecule type" value="Genomic_DNA"/>
</dbReference>
<feature type="region of interest" description="Disordered" evidence="1">
    <location>
        <begin position="98"/>
        <end position="196"/>
    </location>
</feature>
<evidence type="ECO:0000256" key="1">
    <source>
        <dbReference type="SAM" id="MobiDB-lite"/>
    </source>
</evidence>
<evidence type="ECO:0000313" key="4">
    <source>
        <dbReference type="Proteomes" id="UP000472335"/>
    </source>
</evidence>
<feature type="compositionally biased region" description="Gly residues" evidence="1">
    <location>
        <begin position="138"/>
        <end position="148"/>
    </location>
</feature>
<keyword evidence="4" id="KW-1185">Reference proteome</keyword>
<reference evidence="3 4" key="1">
    <citation type="submission" date="2020-02" db="EMBL/GenBank/DDBJ databases">
        <title>Whole-genome analyses of novel actinobacteria.</title>
        <authorList>
            <person name="Sahin N."/>
            <person name="Gencbay T."/>
        </authorList>
    </citation>
    <scope>NUCLEOTIDE SEQUENCE [LARGE SCALE GENOMIC DNA]</scope>
    <source>
        <strain evidence="3 4">HC44</strain>
    </source>
</reference>
<dbReference type="InterPro" id="IPR008490">
    <property type="entry name" value="Transposase_InsH_N"/>
</dbReference>
<feature type="compositionally biased region" description="Low complexity" evidence="1">
    <location>
        <begin position="152"/>
        <end position="161"/>
    </location>
</feature>
<organism evidence="3 4">
    <name type="scientific">Streptomyces scabichelini</name>
    <dbReference type="NCBI Taxonomy" id="2711217"/>
    <lineage>
        <taxon>Bacteria</taxon>
        <taxon>Bacillati</taxon>
        <taxon>Actinomycetota</taxon>
        <taxon>Actinomycetes</taxon>
        <taxon>Kitasatosporales</taxon>
        <taxon>Streptomycetaceae</taxon>
        <taxon>Streptomyces</taxon>
    </lineage>
</organism>
<name>A0A6G4V474_9ACTN</name>